<protein>
    <recommendedName>
        <fullName evidence="3">Glycine cleavage system H protein</fullName>
    </recommendedName>
</protein>
<dbReference type="EMBL" id="MFNF01000001">
    <property type="protein sequence ID" value="OGH04954.1"/>
    <property type="molecule type" value="Genomic_DNA"/>
</dbReference>
<evidence type="ECO:0000256" key="1">
    <source>
        <dbReference type="ARBA" id="ARBA00009249"/>
    </source>
</evidence>
<gene>
    <name evidence="3" type="primary">gcvH</name>
    <name evidence="6" type="ORF">A2557_08245</name>
</gene>
<comment type="caution">
    <text evidence="6">The sequence shown here is derived from an EMBL/GenBank/DDBJ whole genome shotgun (WGS) entry which is preliminary data.</text>
</comment>
<dbReference type="PROSITE" id="PS00189">
    <property type="entry name" value="LIPOYL"/>
    <property type="match status" value="1"/>
</dbReference>
<evidence type="ECO:0000313" key="6">
    <source>
        <dbReference type="EMBL" id="OGH04954.1"/>
    </source>
</evidence>
<comment type="function">
    <text evidence="3">The glycine cleavage system catalyzes the degradation of glycine. The H protein shuttles the methylamine group of glycine from the P protein to the T protein.</text>
</comment>
<dbReference type="PANTHER" id="PTHR11715:SF3">
    <property type="entry name" value="GLYCINE CLEAVAGE SYSTEM H PROTEIN-RELATED"/>
    <property type="match status" value="1"/>
</dbReference>
<dbReference type="CDD" id="cd06848">
    <property type="entry name" value="GCS_H"/>
    <property type="match status" value="1"/>
</dbReference>
<dbReference type="GO" id="GO:0019464">
    <property type="term" value="P:glycine decarboxylation via glycine cleavage system"/>
    <property type="evidence" value="ECO:0007669"/>
    <property type="project" value="UniProtKB-UniRule"/>
</dbReference>
<accession>A0A1F6H3R2</accession>
<evidence type="ECO:0000313" key="7">
    <source>
        <dbReference type="Proteomes" id="UP000177583"/>
    </source>
</evidence>
<comment type="cofactor">
    <cofactor evidence="3">
        <name>(R)-lipoate</name>
        <dbReference type="ChEBI" id="CHEBI:83088"/>
    </cofactor>
    <text evidence="3">Binds 1 lipoyl cofactor covalently.</text>
</comment>
<dbReference type="InterPro" id="IPR033753">
    <property type="entry name" value="GCV_H/Fam206"/>
</dbReference>
<feature type="domain" description="Lipoyl-binding" evidence="5">
    <location>
        <begin position="22"/>
        <end position="104"/>
    </location>
</feature>
<evidence type="ECO:0000256" key="4">
    <source>
        <dbReference type="PIRSR" id="PIRSR617453-50"/>
    </source>
</evidence>
<proteinExistence type="inferred from homology"/>
<dbReference type="InterPro" id="IPR002930">
    <property type="entry name" value="GCV_H"/>
</dbReference>
<dbReference type="InterPro" id="IPR017453">
    <property type="entry name" value="GCV_H_sub"/>
</dbReference>
<dbReference type="InterPro" id="IPR003016">
    <property type="entry name" value="2-oxoA_DH_lipoyl-BS"/>
</dbReference>
<comment type="subunit">
    <text evidence="3">The glycine cleavage system is composed of four proteins: P, T, L and H.</text>
</comment>
<dbReference type="AlphaFoldDB" id="A0A1F6H3R2"/>
<dbReference type="NCBIfam" id="NF002270">
    <property type="entry name" value="PRK01202.1"/>
    <property type="match status" value="1"/>
</dbReference>
<dbReference type="Proteomes" id="UP000177583">
    <property type="component" value="Unassembled WGS sequence"/>
</dbReference>
<dbReference type="NCBIfam" id="TIGR00527">
    <property type="entry name" value="gcvH"/>
    <property type="match status" value="1"/>
</dbReference>
<keyword evidence="2 3" id="KW-0450">Lipoyl</keyword>
<dbReference type="Gene3D" id="2.40.50.100">
    <property type="match status" value="1"/>
</dbReference>
<name>A0A1F6H3R2_9PROT</name>
<organism evidence="6 7">
    <name type="scientific">Candidatus Lambdaproteobacteria bacterium RIFOXYD2_FULL_56_26</name>
    <dbReference type="NCBI Taxonomy" id="1817773"/>
    <lineage>
        <taxon>Bacteria</taxon>
        <taxon>Pseudomonadati</taxon>
        <taxon>Pseudomonadota</taxon>
        <taxon>Candidatus Lambdaproteobacteria</taxon>
    </lineage>
</organism>
<evidence type="ECO:0000259" key="5">
    <source>
        <dbReference type="PROSITE" id="PS50968"/>
    </source>
</evidence>
<dbReference type="InterPro" id="IPR000089">
    <property type="entry name" value="Biotin_lipoyl"/>
</dbReference>
<dbReference type="PROSITE" id="PS50968">
    <property type="entry name" value="BIOTINYL_LIPOYL"/>
    <property type="match status" value="1"/>
</dbReference>
<feature type="modified residue" description="N6-lipoyllysine" evidence="3 4">
    <location>
        <position position="63"/>
    </location>
</feature>
<evidence type="ECO:0000256" key="3">
    <source>
        <dbReference type="HAMAP-Rule" id="MF_00272"/>
    </source>
</evidence>
<comment type="similarity">
    <text evidence="1 3">Belongs to the GcvH family.</text>
</comment>
<dbReference type="InterPro" id="IPR011053">
    <property type="entry name" value="Single_hybrid_motif"/>
</dbReference>
<evidence type="ECO:0000256" key="2">
    <source>
        <dbReference type="ARBA" id="ARBA00022823"/>
    </source>
</evidence>
<sequence length="128" mass="14302">MEVRGDLKYTEEHEWLQLEGDKVTLGITDFAQDKLGDVVFVELPEVGTILEAGEAIGNIESVKAVSEIFCPVAGEVIEVNKQLEEEPDLVNTSPYEDGWIVKIKVDRSDFADAELMNDEEYQNHCAAE</sequence>
<dbReference type="Pfam" id="PF01597">
    <property type="entry name" value="GCV_H"/>
    <property type="match status" value="1"/>
</dbReference>
<reference evidence="6 7" key="1">
    <citation type="journal article" date="2016" name="Nat. Commun.">
        <title>Thousands of microbial genomes shed light on interconnected biogeochemical processes in an aquifer system.</title>
        <authorList>
            <person name="Anantharaman K."/>
            <person name="Brown C.T."/>
            <person name="Hug L.A."/>
            <person name="Sharon I."/>
            <person name="Castelle C.J."/>
            <person name="Probst A.J."/>
            <person name="Thomas B.C."/>
            <person name="Singh A."/>
            <person name="Wilkins M.J."/>
            <person name="Karaoz U."/>
            <person name="Brodie E.L."/>
            <person name="Williams K.H."/>
            <person name="Hubbard S.S."/>
            <person name="Banfield J.F."/>
        </authorList>
    </citation>
    <scope>NUCLEOTIDE SEQUENCE [LARGE SCALE GENOMIC DNA]</scope>
</reference>
<dbReference type="GO" id="GO:0005737">
    <property type="term" value="C:cytoplasm"/>
    <property type="evidence" value="ECO:0007669"/>
    <property type="project" value="TreeGrafter"/>
</dbReference>
<dbReference type="HAMAP" id="MF_00272">
    <property type="entry name" value="GcvH"/>
    <property type="match status" value="1"/>
</dbReference>
<dbReference type="GO" id="GO:0005960">
    <property type="term" value="C:glycine cleavage complex"/>
    <property type="evidence" value="ECO:0007669"/>
    <property type="project" value="InterPro"/>
</dbReference>
<dbReference type="GO" id="GO:0009249">
    <property type="term" value="P:protein lipoylation"/>
    <property type="evidence" value="ECO:0007669"/>
    <property type="project" value="TreeGrafter"/>
</dbReference>
<dbReference type="PANTHER" id="PTHR11715">
    <property type="entry name" value="GLYCINE CLEAVAGE SYSTEM H PROTEIN"/>
    <property type="match status" value="1"/>
</dbReference>
<dbReference type="SUPFAM" id="SSF51230">
    <property type="entry name" value="Single hybrid motif"/>
    <property type="match status" value="1"/>
</dbReference>